<feature type="transmembrane region" description="Helical" evidence="4">
    <location>
        <begin position="174"/>
        <end position="195"/>
    </location>
</feature>
<evidence type="ECO:0000256" key="3">
    <source>
        <dbReference type="PROSITE-ProRule" id="PRU00284"/>
    </source>
</evidence>
<dbReference type="PANTHER" id="PTHR32089">
    <property type="entry name" value="METHYL-ACCEPTING CHEMOTAXIS PROTEIN MCPB"/>
    <property type="match status" value="1"/>
</dbReference>
<protein>
    <submittedName>
        <fullName evidence="7">HAMP domain-containing protein</fullName>
    </submittedName>
</protein>
<dbReference type="EMBL" id="CP059378">
    <property type="protein sequence ID" value="QLY77962.1"/>
    <property type="molecule type" value="Genomic_DNA"/>
</dbReference>
<evidence type="ECO:0000256" key="4">
    <source>
        <dbReference type="SAM" id="Phobius"/>
    </source>
</evidence>
<dbReference type="GO" id="GO:0007165">
    <property type="term" value="P:signal transduction"/>
    <property type="evidence" value="ECO:0007669"/>
    <property type="project" value="UniProtKB-KW"/>
</dbReference>
<keyword evidence="1 3" id="KW-0807">Transducer</keyword>
<dbReference type="CDD" id="cd06225">
    <property type="entry name" value="HAMP"/>
    <property type="match status" value="1"/>
</dbReference>
<keyword evidence="4" id="KW-0472">Membrane</keyword>
<feature type="domain" description="HAMP" evidence="6">
    <location>
        <begin position="197"/>
        <end position="249"/>
    </location>
</feature>
<dbReference type="PROSITE" id="PS50111">
    <property type="entry name" value="CHEMOTAXIS_TRANSDUC_2"/>
    <property type="match status" value="1"/>
</dbReference>
<dbReference type="Gene3D" id="1.10.287.950">
    <property type="entry name" value="Methyl-accepting chemotaxis protein"/>
    <property type="match status" value="1"/>
</dbReference>
<reference evidence="7 8" key="1">
    <citation type="submission" date="2020-07" db="EMBL/GenBank/DDBJ databases">
        <title>Electron transfer.</title>
        <authorList>
            <person name="Huang L."/>
            <person name="Liu X."/>
            <person name="Zhou S."/>
        </authorList>
    </citation>
    <scope>NUCLEOTIDE SEQUENCE [LARGE SCALE GENOMIC DNA]</scope>
    <source>
        <strain evidence="7 8">Lx1</strain>
    </source>
</reference>
<organism evidence="7 8">
    <name type="scientific">Clostridium intestinale</name>
    <dbReference type="NCBI Taxonomy" id="36845"/>
    <lineage>
        <taxon>Bacteria</taxon>
        <taxon>Bacillati</taxon>
        <taxon>Bacillota</taxon>
        <taxon>Clostridia</taxon>
        <taxon>Eubacteriales</taxon>
        <taxon>Clostridiaceae</taxon>
        <taxon>Clostridium</taxon>
    </lineage>
</organism>
<dbReference type="Proteomes" id="UP000512286">
    <property type="component" value="Chromosome"/>
</dbReference>
<proteinExistence type="inferred from homology"/>
<dbReference type="InterPro" id="IPR029151">
    <property type="entry name" value="Sensor-like_sf"/>
</dbReference>
<evidence type="ECO:0000313" key="8">
    <source>
        <dbReference type="Proteomes" id="UP000512286"/>
    </source>
</evidence>
<sequence>MFTKIKNRLVFNSIRKRLIFNFTLIAAIILVICTIFFTFEMRKGIENQMKADGITLVNNIKANIESLDNIDIKSMQEVIDATDKQASGELYYIGVISKDRKIIAGTLKDSIGVEIEDLRFEDSFMGNTVSFMNKWQGTPAYNVSVPIKDGGNIKYSLSIGISVKHMNEQIHKSLINSIIFGLIILTLTFIVALQIGKMIAKPIEIIKDAIEKAGDGDFTVEYNINSNDEIGKLANASTKTRKSMRELVRKIKVISESLSNISNNISNGGNQIALSSEEIASAVNNVSQGGMKQTESLEEAVNLLKNFSSDLNGVNDKLNLLSRDGEYIRKDANAGAEKINNLSTSVDEMLNSFTIAKTKVENLDETISQINSIVDVINGVASQTNLLALNASIEAARAGESGKGFSVVANEIRKLAEEVLMSSKGIANLVNTVTKETHDVYDTTEHVTNIVAESRQDIETAIDAFKQVIIRVNDIPKEINEVHSVLKGTVGTSNGILKTVESITSESQTITALSEEVTASTEEQAAITNEMSITSKKLVNISKVLEKNVSAFDI</sequence>
<feature type="transmembrane region" description="Helical" evidence="4">
    <location>
        <begin position="18"/>
        <end position="39"/>
    </location>
</feature>
<accession>A0A7D6ZV37</accession>
<keyword evidence="4" id="KW-1133">Transmembrane helix</keyword>
<gene>
    <name evidence="7" type="ORF">HZF06_12705</name>
</gene>
<dbReference type="KEGG" id="cint:HZF06_12705"/>
<feature type="domain" description="Methyl-accepting transducer" evidence="5">
    <location>
        <begin position="268"/>
        <end position="525"/>
    </location>
</feature>
<dbReference type="RefSeq" id="WP_181600438.1">
    <property type="nucleotide sequence ID" value="NZ_CP059378.1"/>
</dbReference>
<evidence type="ECO:0000256" key="2">
    <source>
        <dbReference type="ARBA" id="ARBA00029447"/>
    </source>
</evidence>
<dbReference type="GO" id="GO:0016020">
    <property type="term" value="C:membrane"/>
    <property type="evidence" value="ECO:0007669"/>
    <property type="project" value="InterPro"/>
</dbReference>
<name>A0A7D6ZV37_9CLOT</name>
<dbReference type="PANTHER" id="PTHR32089:SF112">
    <property type="entry name" value="LYSOZYME-LIKE PROTEIN-RELATED"/>
    <property type="match status" value="1"/>
</dbReference>
<dbReference type="SUPFAM" id="SSF103190">
    <property type="entry name" value="Sensory domain-like"/>
    <property type="match status" value="1"/>
</dbReference>
<dbReference type="SUPFAM" id="SSF58104">
    <property type="entry name" value="Methyl-accepting chemotaxis protein (MCP) signaling domain"/>
    <property type="match status" value="1"/>
</dbReference>
<dbReference type="SMART" id="SM00283">
    <property type="entry name" value="MA"/>
    <property type="match status" value="1"/>
</dbReference>
<evidence type="ECO:0000259" key="6">
    <source>
        <dbReference type="PROSITE" id="PS50885"/>
    </source>
</evidence>
<evidence type="ECO:0000313" key="7">
    <source>
        <dbReference type="EMBL" id="QLY77962.1"/>
    </source>
</evidence>
<dbReference type="Gene3D" id="6.10.340.10">
    <property type="match status" value="1"/>
</dbReference>
<dbReference type="Pfam" id="PF00672">
    <property type="entry name" value="HAMP"/>
    <property type="match status" value="1"/>
</dbReference>
<dbReference type="PROSITE" id="PS50885">
    <property type="entry name" value="HAMP"/>
    <property type="match status" value="1"/>
</dbReference>
<keyword evidence="4" id="KW-0812">Transmembrane</keyword>
<evidence type="ECO:0000256" key="1">
    <source>
        <dbReference type="ARBA" id="ARBA00023224"/>
    </source>
</evidence>
<comment type="similarity">
    <text evidence="2">Belongs to the methyl-accepting chemotaxis (MCP) protein family.</text>
</comment>
<dbReference type="InterPro" id="IPR004089">
    <property type="entry name" value="MCPsignal_dom"/>
</dbReference>
<evidence type="ECO:0000259" key="5">
    <source>
        <dbReference type="PROSITE" id="PS50111"/>
    </source>
</evidence>
<dbReference type="SMART" id="SM00304">
    <property type="entry name" value="HAMP"/>
    <property type="match status" value="1"/>
</dbReference>
<dbReference type="Pfam" id="PF00015">
    <property type="entry name" value="MCPsignal"/>
    <property type="match status" value="1"/>
</dbReference>
<dbReference type="InterPro" id="IPR003660">
    <property type="entry name" value="HAMP_dom"/>
</dbReference>
<dbReference type="AlphaFoldDB" id="A0A7D6ZV37"/>